<protein>
    <submittedName>
        <fullName evidence="1">Uncharacterized protein</fullName>
    </submittedName>
</protein>
<evidence type="ECO:0000313" key="1">
    <source>
        <dbReference type="EMBL" id="WAP69471.1"/>
    </source>
</evidence>
<organism evidence="1 2">
    <name type="scientific">Jiella pelagia</name>
    <dbReference type="NCBI Taxonomy" id="2986949"/>
    <lineage>
        <taxon>Bacteria</taxon>
        <taxon>Pseudomonadati</taxon>
        <taxon>Pseudomonadota</taxon>
        <taxon>Alphaproteobacteria</taxon>
        <taxon>Hyphomicrobiales</taxon>
        <taxon>Aurantimonadaceae</taxon>
        <taxon>Jiella</taxon>
    </lineage>
</organism>
<dbReference type="EMBL" id="CP114029">
    <property type="protein sequence ID" value="WAP69471.1"/>
    <property type="molecule type" value="Genomic_DNA"/>
</dbReference>
<accession>A0ABY7C2L9</accession>
<proteinExistence type="predicted"/>
<dbReference type="RefSeq" id="WP_268881908.1">
    <property type="nucleotide sequence ID" value="NZ_CP114029.1"/>
</dbReference>
<evidence type="ECO:0000313" key="2">
    <source>
        <dbReference type="Proteomes" id="UP001164020"/>
    </source>
</evidence>
<name>A0ABY7C2L9_9HYPH</name>
<dbReference type="Proteomes" id="UP001164020">
    <property type="component" value="Chromosome"/>
</dbReference>
<keyword evidence="2" id="KW-1185">Reference proteome</keyword>
<gene>
    <name evidence="1" type="ORF">OH818_04215</name>
</gene>
<sequence>MPTLSFSEQSLGTVNPIFQFDDFSVYTSGLIRTDSANPTSPVLAGSSDFSSPIVVYFSEMVESIAFDAGYFDNLGSTAISIFGAGGVEIQRFYNDGYGIENFSFSSLEGIEGFYVRAESLEEAGFAIDNLTVGDIVQDLQSPYLGLQNNAIIAERQLGYLNGTGSINDTLGLNDVSDTFGFTLEGDAVITWRTYLASDPSVSYSTSRSYGSGYNVASFELDEAYPNSENYIVTYDVSFTGTVDGLLNDLINDSLADWLGNVFDLQAFKFDLINALADNPANAVKIINGIANTYRASRICDRPCGSDR</sequence>
<reference evidence="1" key="1">
    <citation type="submission" date="2022-12" db="EMBL/GenBank/DDBJ databases">
        <title>Jiella pelagia sp. nov., isolated from phosphonate enriched culture of Northwest Pacific surface seawater.</title>
        <authorList>
            <person name="Shin D.Y."/>
            <person name="Hwang C.Y."/>
        </authorList>
    </citation>
    <scope>NUCLEOTIDE SEQUENCE</scope>
    <source>
        <strain evidence="1">HL-NP1</strain>
    </source>
</reference>